<feature type="domain" description="STAS" evidence="1">
    <location>
        <begin position="33"/>
        <end position="105"/>
    </location>
</feature>
<dbReference type="AlphaFoldDB" id="C6E422"/>
<proteinExistence type="predicted"/>
<dbReference type="EMBL" id="CP001661">
    <property type="protein sequence ID" value="ACT19241.1"/>
    <property type="molecule type" value="Genomic_DNA"/>
</dbReference>
<name>C6E422_GEOSM</name>
<dbReference type="Pfam" id="PF01740">
    <property type="entry name" value="STAS"/>
    <property type="match status" value="1"/>
</dbReference>
<dbReference type="InterPro" id="IPR002645">
    <property type="entry name" value="STAS_dom"/>
</dbReference>
<dbReference type="PROSITE" id="PS50801">
    <property type="entry name" value="STAS"/>
    <property type="match status" value="1"/>
</dbReference>
<dbReference type="HOGENOM" id="CLU_2232689_0_0_7"/>
<evidence type="ECO:0000259" key="1">
    <source>
        <dbReference type="PROSITE" id="PS50801"/>
    </source>
</evidence>
<reference evidence="2" key="1">
    <citation type="submission" date="2009-07" db="EMBL/GenBank/DDBJ databases">
        <title>Complete sequence of Geobacter sp. M21.</title>
        <authorList>
            <consortium name="US DOE Joint Genome Institute"/>
            <person name="Lucas S."/>
            <person name="Copeland A."/>
            <person name="Lapidus A."/>
            <person name="Glavina del Rio T."/>
            <person name="Dalin E."/>
            <person name="Tice H."/>
            <person name="Bruce D."/>
            <person name="Goodwin L."/>
            <person name="Pitluck S."/>
            <person name="Saunders E."/>
            <person name="Brettin T."/>
            <person name="Detter J.C."/>
            <person name="Han C."/>
            <person name="Larimer F."/>
            <person name="Land M."/>
            <person name="Hauser L."/>
            <person name="Kyrpides N."/>
            <person name="Ovchinnikova G."/>
            <person name="Lovley D."/>
        </authorList>
    </citation>
    <scope>NUCLEOTIDE SEQUENCE [LARGE SCALE GENOMIC DNA]</scope>
    <source>
        <strain evidence="2">M21</strain>
    </source>
</reference>
<dbReference type="OrthoDB" id="5398581at2"/>
<dbReference type="STRING" id="443144.GM21_3214"/>
<gene>
    <name evidence="2" type="ordered locus">GM21_3214</name>
</gene>
<accession>C6E422</accession>
<protein>
    <recommendedName>
        <fullName evidence="1">STAS domain-containing protein</fullName>
    </recommendedName>
</protein>
<dbReference type="InterPro" id="IPR036513">
    <property type="entry name" value="STAS_dom_sf"/>
</dbReference>
<sequence>MDEIVFVNDNHVTVQGSCSREEAAVLHQALVCRLNELVERKTEQVELDLCQVDQIDACGCQLLALFLENLRRHGIIPTACHLGPETAARISLLGFSDAFSVLPPL</sequence>
<dbReference type="SUPFAM" id="SSF52091">
    <property type="entry name" value="SpoIIaa-like"/>
    <property type="match status" value="1"/>
</dbReference>
<dbReference type="KEGG" id="gem:GM21_3214"/>
<dbReference type="Gene3D" id="3.30.750.24">
    <property type="entry name" value="STAS domain"/>
    <property type="match status" value="1"/>
</dbReference>
<evidence type="ECO:0000313" key="2">
    <source>
        <dbReference type="EMBL" id="ACT19241.1"/>
    </source>
</evidence>
<organism evidence="2">
    <name type="scientific">Geobacter sp. (strain M21)</name>
    <dbReference type="NCBI Taxonomy" id="443144"/>
    <lineage>
        <taxon>Bacteria</taxon>
        <taxon>Pseudomonadati</taxon>
        <taxon>Thermodesulfobacteriota</taxon>
        <taxon>Desulfuromonadia</taxon>
        <taxon>Geobacterales</taxon>
        <taxon>Geobacteraceae</taxon>
        <taxon>Geobacter</taxon>
    </lineage>
</organism>